<dbReference type="Pfam" id="PF12796">
    <property type="entry name" value="Ank_2"/>
    <property type="match status" value="1"/>
</dbReference>
<evidence type="ECO:0000256" key="5">
    <source>
        <dbReference type="ARBA" id="ARBA00023065"/>
    </source>
</evidence>
<evidence type="ECO:0000256" key="3">
    <source>
        <dbReference type="ARBA" id="ARBA00022737"/>
    </source>
</evidence>
<sequence length="177" mass="20946">HMKIVKYLIEDECADVNSFDNKRVTPIYLACENGCLPVVKYLLDYTNADATIRNARSYNCLDISIENHHEPIVEKLLLSDYKHWEELMKNAQFDQRNVPITPMRRLIIYMPDIAVRLIDNKLTKRIGGNNEQTMYSVTYDYKYFEDQYLILDWIHGKVRLIQKSSTILFLASLYMIR</sequence>
<dbReference type="Proteomes" id="UP000663829">
    <property type="component" value="Unassembled WGS sequence"/>
</dbReference>
<reference evidence="7" key="1">
    <citation type="submission" date="2021-02" db="EMBL/GenBank/DDBJ databases">
        <authorList>
            <person name="Nowell W R."/>
        </authorList>
    </citation>
    <scope>NUCLEOTIDE SEQUENCE</scope>
</reference>
<dbReference type="SUPFAM" id="SSF48403">
    <property type="entry name" value="Ankyrin repeat"/>
    <property type="match status" value="1"/>
</dbReference>
<dbReference type="OrthoDB" id="366390at2759"/>
<evidence type="ECO:0000256" key="2">
    <source>
        <dbReference type="ARBA" id="ARBA00022606"/>
    </source>
</evidence>
<dbReference type="EMBL" id="CAJNOQ010042842">
    <property type="protein sequence ID" value="CAF1628373.1"/>
    <property type="molecule type" value="Genomic_DNA"/>
</dbReference>
<evidence type="ECO:0000313" key="7">
    <source>
        <dbReference type="EMBL" id="CAF1628373.1"/>
    </source>
</evidence>
<dbReference type="PANTHER" id="PTHR47143:SF3">
    <property type="entry name" value="PWWP DOMAIN-CONTAINING PROTEIN"/>
    <property type="match status" value="1"/>
</dbReference>
<evidence type="ECO:0000313" key="8">
    <source>
        <dbReference type="EMBL" id="CAF4524993.1"/>
    </source>
</evidence>
<gene>
    <name evidence="7" type="ORF">GPM918_LOCUS44199</name>
    <name evidence="8" type="ORF">SRO942_LOCUS45949</name>
</gene>
<dbReference type="InterPro" id="IPR052076">
    <property type="entry name" value="TRP_cation_channel"/>
</dbReference>
<protein>
    <recommendedName>
        <fullName evidence="10">Ankyrin repeat domain-containing protein</fullName>
    </recommendedName>
</protein>
<dbReference type="Gene3D" id="1.25.40.20">
    <property type="entry name" value="Ankyrin repeat-containing domain"/>
    <property type="match status" value="1"/>
</dbReference>
<evidence type="ECO:0000256" key="1">
    <source>
        <dbReference type="ARBA" id="ARBA00022448"/>
    </source>
</evidence>
<dbReference type="AlphaFoldDB" id="A0A816CTA5"/>
<dbReference type="GO" id="GO:0034220">
    <property type="term" value="P:monoatomic ion transmembrane transport"/>
    <property type="evidence" value="ECO:0007669"/>
    <property type="project" value="UniProtKB-KW"/>
</dbReference>
<organism evidence="7 9">
    <name type="scientific">Didymodactylos carnosus</name>
    <dbReference type="NCBI Taxonomy" id="1234261"/>
    <lineage>
        <taxon>Eukaryota</taxon>
        <taxon>Metazoa</taxon>
        <taxon>Spiralia</taxon>
        <taxon>Gnathifera</taxon>
        <taxon>Rotifera</taxon>
        <taxon>Eurotatoria</taxon>
        <taxon>Bdelloidea</taxon>
        <taxon>Philodinida</taxon>
        <taxon>Philodinidae</taxon>
        <taxon>Didymodactylos</taxon>
    </lineage>
</organism>
<dbReference type="EMBL" id="CAJOBC010110505">
    <property type="protein sequence ID" value="CAF4524993.1"/>
    <property type="molecule type" value="Genomic_DNA"/>
</dbReference>
<keyword evidence="2" id="KW-0716">Sensory transduction</keyword>
<evidence type="ECO:0000313" key="9">
    <source>
        <dbReference type="Proteomes" id="UP000663829"/>
    </source>
</evidence>
<keyword evidence="1" id="KW-0813">Transport</keyword>
<dbReference type="InterPro" id="IPR002110">
    <property type="entry name" value="Ankyrin_rpt"/>
</dbReference>
<keyword evidence="9" id="KW-1185">Reference proteome</keyword>
<keyword evidence="4" id="KW-0040">ANK repeat</keyword>
<evidence type="ECO:0000256" key="4">
    <source>
        <dbReference type="ARBA" id="ARBA00023043"/>
    </source>
</evidence>
<dbReference type="GO" id="GO:1902495">
    <property type="term" value="C:transmembrane transporter complex"/>
    <property type="evidence" value="ECO:0007669"/>
    <property type="project" value="TreeGrafter"/>
</dbReference>
<dbReference type="GO" id="GO:0022857">
    <property type="term" value="F:transmembrane transporter activity"/>
    <property type="evidence" value="ECO:0007669"/>
    <property type="project" value="TreeGrafter"/>
</dbReference>
<comment type="caution">
    <text evidence="7">The sequence shown here is derived from an EMBL/GenBank/DDBJ whole genome shotgun (WGS) entry which is preliminary data.</text>
</comment>
<keyword evidence="6" id="KW-0407">Ion channel</keyword>
<name>A0A816CTA5_9BILA</name>
<dbReference type="InterPro" id="IPR036770">
    <property type="entry name" value="Ankyrin_rpt-contain_sf"/>
</dbReference>
<keyword evidence="3" id="KW-0677">Repeat</keyword>
<proteinExistence type="predicted"/>
<evidence type="ECO:0000256" key="6">
    <source>
        <dbReference type="ARBA" id="ARBA00023303"/>
    </source>
</evidence>
<feature type="non-terminal residue" evidence="7">
    <location>
        <position position="1"/>
    </location>
</feature>
<accession>A0A816CTA5</accession>
<keyword evidence="5" id="KW-0406">Ion transport</keyword>
<dbReference type="PANTHER" id="PTHR47143">
    <property type="entry name" value="TRANSIENT RECEPTOR POTENTIAL CATION CHANNEL PROTEIN PAINLESS"/>
    <property type="match status" value="1"/>
</dbReference>
<evidence type="ECO:0008006" key="10">
    <source>
        <dbReference type="Google" id="ProtNLM"/>
    </source>
</evidence>
<dbReference type="Proteomes" id="UP000681722">
    <property type="component" value="Unassembled WGS sequence"/>
</dbReference>